<dbReference type="InterPro" id="IPR038078">
    <property type="entry name" value="PhoU-like_sf"/>
</dbReference>
<feature type="transmembrane region" description="Helical" evidence="7">
    <location>
        <begin position="133"/>
        <end position="155"/>
    </location>
</feature>
<evidence type="ECO:0000256" key="4">
    <source>
        <dbReference type="ARBA" id="ARBA00022989"/>
    </source>
</evidence>
<feature type="transmembrane region" description="Helical" evidence="7">
    <location>
        <begin position="175"/>
        <end position="199"/>
    </location>
</feature>
<evidence type="ECO:0000256" key="2">
    <source>
        <dbReference type="ARBA" id="ARBA00022475"/>
    </source>
</evidence>
<dbReference type="GO" id="GO:0005886">
    <property type="term" value="C:plasma membrane"/>
    <property type="evidence" value="ECO:0007669"/>
    <property type="project" value="UniProtKB-SubCell"/>
</dbReference>
<dbReference type="PANTHER" id="PTHR10010">
    <property type="entry name" value="SOLUTE CARRIER FAMILY 34 SODIUM PHOSPHATE , MEMBER 2-RELATED"/>
    <property type="match status" value="1"/>
</dbReference>
<dbReference type="RefSeq" id="WP_171161128.1">
    <property type="nucleotide sequence ID" value="NZ_CP053073.1"/>
</dbReference>
<feature type="region of interest" description="Disordered" evidence="6">
    <location>
        <begin position="540"/>
        <end position="565"/>
    </location>
</feature>
<evidence type="ECO:0000256" key="6">
    <source>
        <dbReference type="SAM" id="MobiDB-lite"/>
    </source>
</evidence>
<keyword evidence="4 7" id="KW-1133">Transmembrane helix</keyword>
<dbReference type="NCBIfam" id="TIGR00704">
    <property type="entry name" value="NaPi_cotrn_rel"/>
    <property type="match status" value="1"/>
</dbReference>
<feature type="domain" description="PhoU" evidence="8">
    <location>
        <begin position="340"/>
        <end position="425"/>
    </location>
</feature>
<dbReference type="KEGG" id="upl:DSM104440_01163"/>
<feature type="transmembrane region" description="Helical" evidence="7">
    <location>
        <begin position="243"/>
        <end position="264"/>
    </location>
</feature>
<evidence type="ECO:0000256" key="1">
    <source>
        <dbReference type="ARBA" id="ARBA00004651"/>
    </source>
</evidence>
<keyword evidence="3 7" id="KW-0812">Transmembrane</keyword>
<dbReference type="SUPFAM" id="SSF109755">
    <property type="entry name" value="PhoU-like"/>
    <property type="match status" value="1"/>
</dbReference>
<evidence type="ECO:0000256" key="3">
    <source>
        <dbReference type="ARBA" id="ARBA00022692"/>
    </source>
</evidence>
<evidence type="ECO:0000256" key="5">
    <source>
        <dbReference type="ARBA" id="ARBA00023136"/>
    </source>
</evidence>
<organism evidence="9 10">
    <name type="scientific">Usitatibacter palustris</name>
    <dbReference type="NCBI Taxonomy" id="2732487"/>
    <lineage>
        <taxon>Bacteria</taxon>
        <taxon>Pseudomonadati</taxon>
        <taxon>Pseudomonadota</taxon>
        <taxon>Betaproteobacteria</taxon>
        <taxon>Nitrosomonadales</taxon>
        <taxon>Usitatibacteraceae</taxon>
        <taxon>Usitatibacter</taxon>
    </lineage>
</organism>
<evidence type="ECO:0000313" key="9">
    <source>
        <dbReference type="EMBL" id="QJR14367.1"/>
    </source>
</evidence>
<dbReference type="InParanoid" id="A0A6M4H8N5"/>
<dbReference type="AlphaFoldDB" id="A0A6M4H8N5"/>
<accession>A0A6M4H8N5</accession>
<name>A0A6M4H8N5_9PROT</name>
<feature type="transmembrane region" description="Helical" evidence="7">
    <location>
        <begin position="71"/>
        <end position="98"/>
    </location>
</feature>
<keyword evidence="10" id="KW-1185">Reference proteome</keyword>
<evidence type="ECO:0000259" key="8">
    <source>
        <dbReference type="Pfam" id="PF01895"/>
    </source>
</evidence>
<gene>
    <name evidence="9" type="ORF">DSM104440_01163</name>
</gene>
<proteinExistence type="predicted"/>
<evidence type="ECO:0000256" key="7">
    <source>
        <dbReference type="SAM" id="Phobius"/>
    </source>
</evidence>
<feature type="transmembrane region" description="Helical" evidence="7">
    <location>
        <begin position="211"/>
        <end position="231"/>
    </location>
</feature>
<feature type="transmembrane region" description="Helical" evidence="7">
    <location>
        <begin position="104"/>
        <end position="121"/>
    </location>
</feature>
<reference evidence="9 10" key="1">
    <citation type="submission" date="2020-04" db="EMBL/GenBank/DDBJ databases">
        <title>Usitatibacter rugosus gen. nov., sp. nov. and Usitatibacter palustris sp. nov., novel members of Usitatibacteraceae fam. nov. within the order Nitrosomonadales isolated from soil.</title>
        <authorList>
            <person name="Huber K.J."/>
            <person name="Neumann-Schaal M."/>
            <person name="Geppert A."/>
            <person name="Luckner M."/>
            <person name="Wanner G."/>
            <person name="Overmann J."/>
        </authorList>
    </citation>
    <scope>NUCLEOTIDE SEQUENCE [LARGE SCALE GENOMIC DNA]</scope>
    <source>
        <strain evidence="9 10">Swamp67</strain>
    </source>
</reference>
<comment type="subcellular location">
    <subcellularLocation>
        <location evidence="1">Cell membrane</location>
        <topology evidence="1">Multi-pass membrane protein</topology>
    </subcellularLocation>
</comment>
<dbReference type="GO" id="GO:0005436">
    <property type="term" value="F:sodium:phosphate symporter activity"/>
    <property type="evidence" value="ECO:0007669"/>
    <property type="project" value="InterPro"/>
</dbReference>
<keyword evidence="5 7" id="KW-0472">Membrane</keyword>
<dbReference type="Pfam" id="PF01895">
    <property type="entry name" value="PhoU"/>
    <property type="match status" value="2"/>
</dbReference>
<dbReference type="FunCoup" id="A0A6M4H8N5">
    <property type="interactions" value="62"/>
</dbReference>
<dbReference type="NCBIfam" id="NF037997">
    <property type="entry name" value="Na_Pi_symport"/>
    <property type="match status" value="1"/>
</dbReference>
<dbReference type="PANTHER" id="PTHR10010:SF39">
    <property type="entry name" value="PHOU DOMAIN-CONTAINING PROTEIN"/>
    <property type="match status" value="1"/>
</dbReference>
<dbReference type="InterPro" id="IPR003841">
    <property type="entry name" value="Na/Pi_transpt"/>
</dbReference>
<evidence type="ECO:0000313" key="10">
    <source>
        <dbReference type="Proteomes" id="UP000503096"/>
    </source>
</evidence>
<dbReference type="Pfam" id="PF02690">
    <property type="entry name" value="Na_Pi_cotrans"/>
    <property type="match status" value="1"/>
</dbReference>
<dbReference type="EMBL" id="CP053073">
    <property type="protein sequence ID" value="QJR14367.1"/>
    <property type="molecule type" value="Genomic_DNA"/>
</dbReference>
<dbReference type="InterPro" id="IPR026022">
    <property type="entry name" value="PhoU_dom"/>
</dbReference>
<feature type="transmembrane region" description="Helical" evidence="7">
    <location>
        <begin position="276"/>
        <end position="293"/>
    </location>
</feature>
<dbReference type="GO" id="GO:0044341">
    <property type="term" value="P:sodium-dependent phosphate transport"/>
    <property type="evidence" value="ECO:0007669"/>
    <property type="project" value="InterPro"/>
</dbReference>
<dbReference type="InterPro" id="IPR004633">
    <property type="entry name" value="NaPi_cotrn-rel/YqeW-like"/>
</dbReference>
<dbReference type="Gene3D" id="1.20.58.220">
    <property type="entry name" value="Phosphate transport system protein phou homolog 2, domain 2"/>
    <property type="match status" value="1"/>
</dbReference>
<dbReference type="Proteomes" id="UP000503096">
    <property type="component" value="Chromosome"/>
</dbReference>
<sequence>MLTLLNLLAAVALLVWGTHIVRTGILRVFGSDLRRILSKSVANRFSSFVSGLGVTALVQSSSATSLIASSFVAQGLITLGPALVIMLGADVGTALMAVVLSLDLRWISPACIFFGVVFFLSRKNTRAGQIGRVAIGLGLIILALGLVSEASAPLTQAPGIKVVFASLSGDTMLDILIGAILTVMSWSSLAVVLLSGTFAATGVISVGEGMALVIGANIGSGLLAVLVTLKTPGDGRRVAVGNLIFKTTGCVIFYFAMKPILPLLSSYGASPMAQVLHFHVAFNLTIAVLFFFFTDHVARLVTRFVPSVAAPVSQVEPRHLDNGALVTPALALANAARETLRIGDVIEQMLDGMLKVIRTDDKQLVAEMIKLDDDIDRLYTAVKLYLTQISREALDEKDGRRWAEIMQLTINLEHVGDILERILQDLRDKKIGERLNFSEEGTREIEEMHDKLIKNLRLGLSVFLNGDLASAKQLLAEKEAFRDLERRYAGTHLDRLSGQTVQSIETSSLHLDIISDMRRINSFFCSTAYPILEQAGELRSSRLRTSAPTGAYKPLPADQVPGPAK</sequence>
<feature type="domain" description="PhoU" evidence="8">
    <location>
        <begin position="445"/>
        <end position="521"/>
    </location>
</feature>
<keyword evidence="2" id="KW-1003">Cell membrane</keyword>
<protein>
    <recommendedName>
        <fullName evidence="8">PhoU domain-containing protein</fullName>
    </recommendedName>
</protein>